<evidence type="ECO:0000256" key="2">
    <source>
        <dbReference type="SAM" id="Phobius"/>
    </source>
</evidence>
<organism evidence="3 4">
    <name type="scientific">Streptomyces drozdowiczii</name>
    <dbReference type="NCBI Taxonomy" id="202862"/>
    <lineage>
        <taxon>Bacteria</taxon>
        <taxon>Bacillati</taxon>
        <taxon>Actinomycetota</taxon>
        <taxon>Actinomycetes</taxon>
        <taxon>Kitasatosporales</taxon>
        <taxon>Streptomycetaceae</taxon>
        <taxon>Streptomyces</taxon>
    </lineage>
</organism>
<protein>
    <recommendedName>
        <fullName evidence="5">Integral membrane protein</fullName>
    </recommendedName>
</protein>
<feature type="transmembrane region" description="Helical" evidence="2">
    <location>
        <begin position="88"/>
        <end position="106"/>
    </location>
</feature>
<feature type="transmembrane region" description="Helical" evidence="2">
    <location>
        <begin position="53"/>
        <end position="73"/>
    </location>
</feature>
<dbReference type="Proteomes" id="UP001164963">
    <property type="component" value="Chromosome"/>
</dbReference>
<gene>
    <name evidence="3" type="ORF">NEH16_19110</name>
</gene>
<proteinExistence type="predicted"/>
<evidence type="ECO:0000313" key="3">
    <source>
        <dbReference type="EMBL" id="UZK55938.1"/>
    </source>
</evidence>
<sequence length="199" mass="21988">MYAPGLPPTAPRRVPGRAWIVSMRVLFILIAVCSLGFLLWAPLLRLAFVRRRALDWWAAGAGFVFTCVVIAVLGRNEPEVEADGLDNVFIALQLLVLAAVCVYYLVADVRFHARLTGKGAGLPHQGAGYAYVTTVPVPTPPYGQPQPYPPHPGQQQPYPLPLTRCPQPEDARPAPPQRIDQVRAELDELSDYLRKEEGR</sequence>
<keyword evidence="2" id="KW-0472">Membrane</keyword>
<accession>A0ABY6PUM9</accession>
<evidence type="ECO:0000313" key="4">
    <source>
        <dbReference type="Proteomes" id="UP001164963"/>
    </source>
</evidence>
<feature type="transmembrane region" description="Helical" evidence="2">
    <location>
        <begin position="20"/>
        <end position="41"/>
    </location>
</feature>
<reference evidence="3" key="1">
    <citation type="journal article" date="2022" name="Front. Microbiol.">
        <title>Mirubactin C rescues the lethal effect of cell wall biosynthesis mutations in Bacillus subtilis.</title>
        <authorList>
            <person name="Kepplinger B."/>
            <person name="Wen X."/>
            <person name="Tyler A.R."/>
            <person name="Kim B.Y."/>
            <person name="Brown J."/>
            <person name="Banks P."/>
            <person name="Dashti Y."/>
            <person name="Mackenzie E.S."/>
            <person name="Wills C."/>
            <person name="Kawai Y."/>
            <person name="Waldron K.J."/>
            <person name="Allenby N.E.E."/>
            <person name="Wu L.J."/>
            <person name="Hall M.J."/>
            <person name="Errington J."/>
        </authorList>
    </citation>
    <scope>NUCLEOTIDE SEQUENCE</scope>
    <source>
        <strain evidence="3">MDA8-470</strain>
    </source>
</reference>
<dbReference type="RefSeq" id="WP_265543940.1">
    <property type="nucleotide sequence ID" value="NZ_CP098740.1"/>
</dbReference>
<name>A0ABY6PUM9_9ACTN</name>
<evidence type="ECO:0008006" key="5">
    <source>
        <dbReference type="Google" id="ProtNLM"/>
    </source>
</evidence>
<evidence type="ECO:0000256" key="1">
    <source>
        <dbReference type="SAM" id="MobiDB-lite"/>
    </source>
</evidence>
<keyword evidence="2" id="KW-0812">Transmembrane</keyword>
<feature type="compositionally biased region" description="Pro residues" evidence="1">
    <location>
        <begin position="140"/>
        <end position="152"/>
    </location>
</feature>
<keyword evidence="4" id="KW-1185">Reference proteome</keyword>
<dbReference type="EMBL" id="CP098740">
    <property type="protein sequence ID" value="UZK55938.1"/>
    <property type="molecule type" value="Genomic_DNA"/>
</dbReference>
<feature type="region of interest" description="Disordered" evidence="1">
    <location>
        <begin position="140"/>
        <end position="179"/>
    </location>
</feature>
<keyword evidence="2" id="KW-1133">Transmembrane helix</keyword>